<protein>
    <submittedName>
        <fullName evidence="1">Uncharacterized protein</fullName>
    </submittedName>
</protein>
<sequence>MFVCRILYIMSLVTKALAIFNSRGQVSTVDICERGEVIC</sequence>
<organism evidence="1 2">
    <name type="scientific">Latilactobacillus fuchuensis</name>
    <dbReference type="NCBI Taxonomy" id="164393"/>
    <lineage>
        <taxon>Bacteria</taxon>
        <taxon>Bacillati</taxon>
        <taxon>Bacillota</taxon>
        <taxon>Bacilli</taxon>
        <taxon>Lactobacillales</taxon>
        <taxon>Lactobacillaceae</taxon>
        <taxon>Latilactobacillus</taxon>
    </lineage>
</organism>
<proteinExistence type="predicted"/>
<reference evidence="1" key="1">
    <citation type="submission" date="2018-01" db="EMBL/GenBank/DDBJ databases">
        <authorList>
            <person name="Chaillou S."/>
        </authorList>
    </citation>
    <scope>NUCLEOTIDE SEQUENCE [LARGE SCALE GENOMIC DNA]</scope>
    <source>
        <strain evidence="1">MFPC41A2801</strain>
    </source>
</reference>
<dbReference type="Proteomes" id="UP000238739">
    <property type="component" value="Unassembled WGS sequence"/>
</dbReference>
<evidence type="ECO:0000313" key="2">
    <source>
        <dbReference type="Proteomes" id="UP000238739"/>
    </source>
</evidence>
<name>A0A2N9DU44_9LACO</name>
<accession>A0A2N9DU44</accession>
<gene>
    <name evidence="1" type="ORF">LFUMFP_170019</name>
</gene>
<comment type="caution">
    <text evidence="1">The sequence shown here is derived from an EMBL/GenBank/DDBJ whole genome shotgun (WGS) entry which is preliminary data.</text>
</comment>
<keyword evidence="2" id="KW-1185">Reference proteome</keyword>
<dbReference type="AlphaFoldDB" id="A0A2N9DU44"/>
<dbReference type="EMBL" id="OGVC01000009">
    <property type="protein sequence ID" value="SPC37553.1"/>
    <property type="molecule type" value="Genomic_DNA"/>
</dbReference>
<evidence type="ECO:0000313" key="1">
    <source>
        <dbReference type="EMBL" id="SPC37553.1"/>
    </source>
</evidence>